<proteinExistence type="predicted"/>
<evidence type="ECO:0000256" key="3">
    <source>
        <dbReference type="SAM" id="SignalP"/>
    </source>
</evidence>
<keyword evidence="5" id="KW-1185">Reference proteome</keyword>
<feature type="compositionally biased region" description="Low complexity" evidence="1">
    <location>
        <begin position="553"/>
        <end position="569"/>
    </location>
</feature>
<organism evidence="4 5">
    <name type="scientific">Novymonas esmeraldas</name>
    <dbReference type="NCBI Taxonomy" id="1808958"/>
    <lineage>
        <taxon>Eukaryota</taxon>
        <taxon>Discoba</taxon>
        <taxon>Euglenozoa</taxon>
        <taxon>Kinetoplastea</taxon>
        <taxon>Metakinetoplastina</taxon>
        <taxon>Trypanosomatida</taxon>
        <taxon>Trypanosomatidae</taxon>
        <taxon>Novymonas</taxon>
    </lineage>
</organism>
<dbReference type="AlphaFoldDB" id="A0AAW0EKX7"/>
<feature type="compositionally biased region" description="Low complexity" evidence="1">
    <location>
        <begin position="54"/>
        <end position="64"/>
    </location>
</feature>
<dbReference type="CDD" id="cd06503">
    <property type="entry name" value="ATP-synt_Fo_b"/>
    <property type="match status" value="1"/>
</dbReference>
<gene>
    <name evidence="4" type="ORF">NESM_000343100</name>
</gene>
<reference evidence="4 5" key="1">
    <citation type="journal article" date="2021" name="MBio">
        <title>A New Model Trypanosomatid, Novymonas esmeraldas: Genomic Perception of Its 'Candidatus Pandoraea novymonadis' Endosymbiont.</title>
        <authorList>
            <person name="Zakharova A."/>
            <person name="Saura A."/>
            <person name="Butenko A."/>
            <person name="Podesvova L."/>
            <person name="Warmusova S."/>
            <person name="Kostygov A.Y."/>
            <person name="Nenarokova A."/>
            <person name="Lukes J."/>
            <person name="Opperdoes F.R."/>
            <person name="Yurchenko V."/>
        </authorList>
    </citation>
    <scope>NUCLEOTIDE SEQUENCE [LARGE SCALE GENOMIC DNA]</scope>
    <source>
        <strain evidence="4 5">E262AT.01</strain>
    </source>
</reference>
<keyword evidence="2" id="KW-1133">Transmembrane helix</keyword>
<feature type="chain" id="PRO_5043485907" description="Kinetoplast-associated protein-like protein" evidence="3">
    <location>
        <begin position="33"/>
        <end position="601"/>
    </location>
</feature>
<feature type="transmembrane region" description="Helical" evidence="2">
    <location>
        <begin position="511"/>
        <end position="539"/>
    </location>
</feature>
<dbReference type="GO" id="GO:0005829">
    <property type="term" value="C:cytosol"/>
    <property type="evidence" value="ECO:0007669"/>
    <property type="project" value="TreeGrafter"/>
</dbReference>
<sequence>MVHLRSMPRRRTMWCVALVLLLLAVFMAFATAQDEVPAAADAVTESVAHDSLTATAAGEAPAPEDLASAADEKAQAAAAAAEEAERQRAEAEEAERQRTEAEEAERQRAEAEEAERQRAEAEEAERQRAEAEEAERQRAEAEEAERQRAEAEEAERQRAEAEEAERQRAEAEEAERQRVKAEEAERQRKVAAVESQRKADEAERQRKADEAERQRKAAEEEKAKRTLDSVDMIRYTAKVLPQGCVKSVVEYLFRVHEYRNRIASAVRDARADLNEARVHAPDTVAQLETTLAQKQDDLLVYDTRTLRMYGGSVPRTCIAESQAWIERQPPVTSTNDYVQAYMHFYHLLAAHINTLYLTARGTAQYLIDSYTPVVGAYTQTAAGYYDRAQAIYTELRSTPGGLPDEPFPELAKRVATMLGYAAVPIGLGVAAGIIAVVALPPVVAAVIAYEYVYKIWVELFLAYYIYGVRMPDGAVSAVTTTVAAAQAGEWAAIGKSALESFLDLVVDADTVFYNGIIAIFLLGHIVVACAILICVWCRCCVPGMRSKRRAAPAKRTPTPAAATTTTTTTVNGGSRGGSTKKQKSDTAAAAAAAAPAAKKKN</sequence>
<keyword evidence="2" id="KW-0812">Transmembrane</keyword>
<dbReference type="Proteomes" id="UP001430356">
    <property type="component" value="Unassembled WGS sequence"/>
</dbReference>
<dbReference type="PANTHER" id="PTHR14445">
    <property type="entry name" value="GRB10 INTERACTING GYF PROTEIN"/>
    <property type="match status" value="1"/>
</dbReference>
<feature type="signal peptide" evidence="3">
    <location>
        <begin position="1"/>
        <end position="32"/>
    </location>
</feature>
<evidence type="ECO:0000256" key="2">
    <source>
        <dbReference type="SAM" id="Phobius"/>
    </source>
</evidence>
<evidence type="ECO:0000313" key="4">
    <source>
        <dbReference type="EMBL" id="KAK7194281.1"/>
    </source>
</evidence>
<evidence type="ECO:0008006" key="6">
    <source>
        <dbReference type="Google" id="ProtNLM"/>
    </source>
</evidence>
<feature type="compositionally biased region" description="Basic and acidic residues" evidence="1">
    <location>
        <begin position="195"/>
        <end position="224"/>
    </location>
</feature>
<dbReference type="PANTHER" id="PTHR14445:SF36">
    <property type="entry name" value="FI03272P-RELATED"/>
    <property type="match status" value="1"/>
</dbReference>
<keyword evidence="2" id="KW-0472">Membrane</keyword>
<feature type="compositionally biased region" description="Basic and acidic residues" evidence="1">
    <location>
        <begin position="83"/>
        <end position="188"/>
    </location>
</feature>
<feature type="transmembrane region" description="Helical" evidence="2">
    <location>
        <begin position="417"/>
        <end position="439"/>
    </location>
</feature>
<feature type="compositionally biased region" description="Low complexity" evidence="1">
    <location>
        <begin position="587"/>
        <end position="601"/>
    </location>
</feature>
<dbReference type="InterPro" id="IPR051640">
    <property type="entry name" value="GRB10-interact_GYF"/>
</dbReference>
<keyword evidence="3" id="KW-0732">Signal</keyword>
<protein>
    <recommendedName>
        <fullName evidence="6">Kinetoplast-associated protein-like protein</fullName>
    </recommendedName>
</protein>
<comment type="caution">
    <text evidence="4">The sequence shown here is derived from an EMBL/GenBank/DDBJ whole genome shotgun (WGS) entry which is preliminary data.</text>
</comment>
<feature type="region of interest" description="Disordered" evidence="1">
    <location>
        <begin position="551"/>
        <end position="601"/>
    </location>
</feature>
<accession>A0AAW0EKX7</accession>
<feature type="transmembrane region" description="Helical" evidence="2">
    <location>
        <begin position="451"/>
        <end position="468"/>
    </location>
</feature>
<evidence type="ECO:0000256" key="1">
    <source>
        <dbReference type="SAM" id="MobiDB-lite"/>
    </source>
</evidence>
<name>A0AAW0EKX7_9TRYP</name>
<feature type="region of interest" description="Disordered" evidence="1">
    <location>
        <begin position="54"/>
        <end position="224"/>
    </location>
</feature>
<evidence type="ECO:0000313" key="5">
    <source>
        <dbReference type="Proteomes" id="UP001430356"/>
    </source>
</evidence>
<dbReference type="EMBL" id="JAECZO010000034">
    <property type="protein sequence ID" value="KAK7194281.1"/>
    <property type="molecule type" value="Genomic_DNA"/>
</dbReference>